<reference evidence="3 4" key="1">
    <citation type="submission" date="2016-10" db="EMBL/GenBank/DDBJ databases">
        <authorList>
            <person name="de Groot N.N."/>
        </authorList>
    </citation>
    <scope>NUCLEOTIDE SEQUENCE [LARGE SCALE GENOMIC DNA]</scope>
    <source>
        <strain evidence="3 4">CGMCC 4.2023</strain>
    </source>
</reference>
<evidence type="ECO:0000313" key="3">
    <source>
        <dbReference type="EMBL" id="SEG95142.1"/>
    </source>
</evidence>
<dbReference type="Pfam" id="PF14016">
    <property type="entry name" value="DUF4232"/>
    <property type="match status" value="1"/>
</dbReference>
<feature type="chain" id="PRO_5009296730" description="DUF4232 domain-containing protein" evidence="1">
    <location>
        <begin position="30"/>
        <end position="363"/>
    </location>
</feature>
<gene>
    <name evidence="3" type="ORF">SAMN05216223_13230</name>
</gene>
<feature type="signal peptide" evidence="1">
    <location>
        <begin position="1"/>
        <end position="29"/>
    </location>
</feature>
<proteinExistence type="predicted"/>
<dbReference type="InterPro" id="IPR025326">
    <property type="entry name" value="DUF4232"/>
</dbReference>
<evidence type="ECO:0000256" key="1">
    <source>
        <dbReference type="SAM" id="SignalP"/>
    </source>
</evidence>
<dbReference type="OrthoDB" id="4304390at2"/>
<sequence>MRAARRWVTSAVGAVALALAVTGCGTVHGTATTMPSTMPARVSAAATLGPDGTVPWVDEPATEADFTTAVRPAPATGPTCRASQLDATLPRWIHKSTGGEVNDPVMEASMYGYAVLTNTSHTACRLDGLPKVRLAAGGVPLDLIQGGSRNDGPAVGLPPGGKANFRLDWDAPFCPASHGPYTLDADLPGAGDVAVRLTDPSVPGCARDDTHPDLASSLTPGPIAAGDGQPRPPVVSPLRNLTARATHLPARVHPGRSVDFDVTLSNPTGTAVSLAGRPGFTLEVTCTGTNGRQGLSDGFKEYLLNNRPVTRVPAHGSVRFAIRAAVPEASSFPGPQLSLTWRMITRGLPAGLPYLVLTLPTGA</sequence>
<keyword evidence="4" id="KW-1185">Reference proteome</keyword>
<accession>A0A1H6EBM5</accession>
<name>A0A1H6EBM5_9ACTN</name>
<keyword evidence="1" id="KW-0732">Signal</keyword>
<dbReference type="EMBL" id="FNVU01000032">
    <property type="protein sequence ID" value="SEG95142.1"/>
    <property type="molecule type" value="Genomic_DNA"/>
</dbReference>
<evidence type="ECO:0000313" key="4">
    <source>
        <dbReference type="Proteomes" id="UP000236754"/>
    </source>
</evidence>
<feature type="domain" description="DUF4232" evidence="2">
    <location>
        <begin position="107"/>
        <end position="172"/>
    </location>
</feature>
<dbReference type="AlphaFoldDB" id="A0A1H6EBM5"/>
<dbReference type="Proteomes" id="UP000236754">
    <property type="component" value="Unassembled WGS sequence"/>
</dbReference>
<protein>
    <recommendedName>
        <fullName evidence="2">DUF4232 domain-containing protein</fullName>
    </recommendedName>
</protein>
<dbReference type="RefSeq" id="WP_103890945.1">
    <property type="nucleotide sequence ID" value="NZ_FNVU01000032.1"/>
</dbReference>
<organism evidence="3 4">
    <name type="scientific">Actinacidiphila yanglinensis</name>
    <dbReference type="NCBI Taxonomy" id="310779"/>
    <lineage>
        <taxon>Bacteria</taxon>
        <taxon>Bacillati</taxon>
        <taxon>Actinomycetota</taxon>
        <taxon>Actinomycetes</taxon>
        <taxon>Kitasatosporales</taxon>
        <taxon>Streptomycetaceae</taxon>
        <taxon>Actinacidiphila</taxon>
    </lineage>
</organism>
<evidence type="ECO:0000259" key="2">
    <source>
        <dbReference type="Pfam" id="PF14016"/>
    </source>
</evidence>
<dbReference type="PROSITE" id="PS51257">
    <property type="entry name" value="PROKAR_LIPOPROTEIN"/>
    <property type="match status" value="1"/>
</dbReference>